<gene>
    <name evidence="1" type="ORF">V6N11_065218</name>
</gene>
<comment type="caution">
    <text evidence="1">The sequence shown here is derived from an EMBL/GenBank/DDBJ whole genome shotgun (WGS) entry which is preliminary data.</text>
</comment>
<evidence type="ECO:0000313" key="2">
    <source>
        <dbReference type="Proteomes" id="UP001396334"/>
    </source>
</evidence>
<evidence type="ECO:0000313" key="1">
    <source>
        <dbReference type="EMBL" id="KAK8999721.1"/>
    </source>
</evidence>
<dbReference type="EMBL" id="JBBPBN010000039">
    <property type="protein sequence ID" value="KAK8999721.1"/>
    <property type="molecule type" value="Genomic_DNA"/>
</dbReference>
<proteinExistence type="predicted"/>
<name>A0ABR2QGW5_9ROSI</name>
<keyword evidence="2" id="KW-1185">Reference proteome</keyword>
<accession>A0ABR2QGW5</accession>
<organism evidence="1 2">
    <name type="scientific">Hibiscus sabdariffa</name>
    <name type="common">roselle</name>
    <dbReference type="NCBI Taxonomy" id="183260"/>
    <lineage>
        <taxon>Eukaryota</taxon>
        <taxon>Viridiplantae</taxon>
        <taxon>Streptophyta</taxon>
        <taxon>Embryophyta</taxon>
        <taxon>Tracheophyta</taxon>
        <taxon>Spermatophyta</taxon>
        <taxon>Magnoliopsida</taxon>
        <taxon>eudicotyledons</taxon>
        <taxon>Gunneridae</taxon>
        <taxon>Pentapetalae</taxon>
        <taxon>rosids</taxon>
        <taxon>malvids</taxon>
        <taxon>Malvales</taxon>
        <taxon>Malvaceae</taxon>
        <taxon>Malvoideae</taxon>
        <taxon>Hibiscus</taxon>
    </lineage>
</organism>
<dbReference type="Proteomes" id="UP001396334">
    <property type="component" value="Unassembled WGS sequence"/>
</dbReference>
<reference evidence="1 2" key="1">
    <citation type="journal article" date="2024" name="G3 (Bethesda)">
        <title>Genome assembly of Hibiscus sabdariffa L. provides insights into metabolisms of medicinal natural products.</title>
        <authorList>
            <person name="Kim T."/>
        </authorList>
    </citation>
    <scope>NUCLEOTIDE SEQUENCE [LARGE SCALE GENOMIC DNA]</scope>
    <source>
        <strain evidence="1">TK-2024</strain>
        <tissue evidence="1">Old leaves</tissue>
    </source>
</reference>
<sequence length="110" mass="12886">MISIFFQTPLDQERVKPRPKILAELNISFILDSQYFLHSSSGEKFVERKIYSFDIGRVKLKKRMNAVQVRDQKHELTLSRNSGNEEVTAFPLRDIVYKQDKQLQDLGISQ</sequence>
<protein>
    <submittedName>
        <fullName evidence="1">Uncharacterized protein</fullName>
    </submittedName>
</protein>